<evidence type="ECO:0000313" key="1">
    <source>
        <dbReference type="EMBL" id="ADV34057.1"/>
    </source>
</evidence>
<dbReference type="KEGG" id="mfm:MfeM64YM_0047"/>
<organism evidence="1 2">
    <name type="scientific">Mycoplasmopsis fermentans (strain M64)</name>
    <name type="common">Mycoplasma fermentans</name>
    <dbReference type="NCBI Taxonomy" id="943945"/>
    <lineage>
        <taxon>Bacteria</taxon>
        <taxon>Bacillati</taxon>
        <taxon>Mycoplasmatota</taxon>
        <taxon>Mycoplasmoidales</taxon>
        <taxon>Metamycoplasmataceae</taxon>
        <taxon>Mycoplasmopsis</taxon>
    </lineage>
</organism>
<sequence length="118" mass="14126">MIDEHELNINTLTIDNGSENYTLDQINTIKQIYHCDAFNSSQKGRIKNCNKMIRKYRPKSITFDNLTHEWIEIINEKINNFVRHEVDDFPFAMSANQFEKFIQENKHLYPSFYTNLYA</sequence>
<name>A0AB32XAC7_MYCFM</name>
<dbReference type="PANTHER" id="PTHR10948">
    <property type="entry name" value="TRANSPOSASE"/>
    <property type="match status" value="1"/>
</dbReference>
<dbReference type="GO" id="GO:0032196">
    <property type="term" value="P:transposition"/>
    <property type="evidence" value="ECO:0007669"/>
    <property type="project" value="TreeGrafter"/>
</dbReference>
<dbReference type="RefSeq" id="WP_013526611.1">
    <property type="nucleotide sequence ID" value="NC_014921.1"/>
</dbReference>
<dbReference type="PANTHER" id="PTHR10948:SF23">
    <property type="entry name" value="TRANSPOSASE INSI FOR INSERTION SEQUENCE ELEMENT IS30A-RELATED"/>
    <property type="match status" value="1"/>
</dbReference>
<proteinExistence type="predicted"/>
<dbReference type="Proteomes" id="UP000007473">
    <property type="component" value="Chromosome"/>
</dbReference>
<dbReference type="EMBL" id="CP002458">
    <property type="protein sequence ID" value="ADV34057.1"/>
    <property type="molecule type" value="Genomic_DNA"/>
</dbReference>
<dbReference type="GO" id="GO:0004803">
    <property type="term" value="F:transposase activity"/>
    <property type="evidence" value="ECO:0007669"/>
    <property type="project" value="TreeGrafter"/>
</dbReference>
<accession>A0AB32XAC7</accession>
<dbReference type="AlphaFoldDB" id="A0AB32XAC7"/>
<gene>
    <name evidence="1" type="primary">tnpA-2</name>
    <name evidence="1" type="ordered locus">MfeM64YM_0047</name>
</gene>
<protein>
    <submittedName>
        <fullName evidence="1">Transposase</fullName>
    </submittedName>
</protein>
<dbReference type="GO" id="GO:0005829">
    <property type="term" value="C:cytosol"/>
    <property type="evidence" value="ECO:0007669"/>
    <property type="project" value="TreeGrafter"/>
</dbReference>
<evidence type="ECO:0000313" key="2">
    <source>
        <dbReference type="Proteomes" id="UP000007473"/>
    </source>
</evidence>
<dbReference type="InterPro" id="IPR051917">
    <property type="entry name" value="Transposase-Integrase"/>
</dbReference>
<reference evidence="1 2" key="1">
    <citation type="journal article" date="2011" name="J. Bacteriol.">
        <title>Genome sequence of the repetitive-sequence-rich Mycoplasma fermentans strain M64.</title>
        <authorList>
            <person name="Shu H.W."/>
            <person name="Liu T.T."/>
            <person name="Chang H.Y."/>
            <person name="Liu Y.M."/>
            <person name="Wu K.M."/>
            <person name="Shu H.Y."/>
            <person name="Tsai S.F."/>
            <person name="Hsiao K.J."/>
            <person name="Hu W.S."/>
            <person name="Ng W.V."/>
        </authorList>
    </citation>
    <scope>NUCLEOTIDE SEQUENCE [LARGE SCALE GENOMIC DNA]</scope>
    <source>
        <strain evidence="1 2">M64</strain>
    </source>
</reference>